<evidence type="ECO:0000259" key="2">
    <source>
        <dbReference type="PROSITE" id="PS50983"/>
    </source>
</evidence>
<gene>
    <name evidence="3" type="ORF">CLM73_14210</name>
</gene>
<dbReference type="InterPro" id="IPR002491">
    <property type="entry name" value="ABC_transptr_periplasmic_BD"/>
</dbReference>
<dbReference type="OrthoDB" id="9797850at2"/>
<name>A0A2S0I825_9BURK</name>
<reference evidence="3 4" key="1">
    <citation type="submission" date="2017-09" db="EMBL/GenBank/DDBJ databases">
        <title>Genomic, metabolic, and phenotypic characteristics of bacterial isolates from the natural microbiome of the model nematode Caenorhabditis elegans.</title>
        <authorList>
            <person name="Zimmermann J."/>
            <person name="Obeng N."/>
            <person name="Yang W."/>
            <person name="Obeng O."/>
            <person name="Kissoyan K."/>
            <person name="Pees B."/>
            <person name="Dirksen P."/>
            <person name="Hoppner M."/>
            <person name="Franke A."/>
            <person name="Rosenstiel P."/>
            <person name="Leippe M."/>
            <person name="Dierking K."/>
            <person name="Kaleta C."/>
            <person name="Schulenburg H."/>
        </authorList>
    </citation>
    <scope>NUCLEOTIDE SEQUENCE [LARGE SCALE GENOMIC DNA]</scope>
    <source>
        <strain evidence="3 4">MYb73</strain>
    </source>
</reference>
<feature type="signal peptide" evidence="1">
    <location>
        <begin position="1"/>
        <end position="23"/>
    </location>
</feature>
<dbReference type="Gene3D" id="3.40.50.1980">
    <property type="entry name" value="Nitrogenase molybdenum iron protein domain"/>
    <property type="match status" value="2"/>
</dbReference>
<accession>A0A2S0I825</accession>
<dbReference type="SUPFAM" id="SSF53807">
    <property type="entry name" value="Helical backbone' metal receptor"/>
    <property type="match status" value="1"/>
</dbReference>
<organism evidence="3 4">
    <name type="scientific">Achromobacter spanius</name>
    <dbReference type="NCBI Taxonomy" id="217203"/>
    <lineage>
        <taxon>Bacteria</taxon>
        <taxon>Pseudomonadati</taxon>
        <taxon>Pseudomonadota</taxon>
        <taxon>Betaproteobacteria</taxon>
        <taxon>Burkholderiales</taxon>
        <taxon>Alcaligenaceae</taxon>
        <taxon>Achromobacter</taxon>
    </lineage>
</organism>
<dbReference type="PANTHER" id="PTHR30535:SF34">
    <property type="entry name" value="MOLYBDATE-BINDING PROTEIN MOLA"/>
    <property type="match status" value="1"/>
</dbReference>
<dbReference type="Pfam" id="PF01497">
    <property type="entry name" value="Peripla_BP_2"/>
    <property type="match status" value="1"/>
</dbReference>
<dbReference type="PROSITE" id="PS50983">
    <property type="entry name" value="FE_B12_PBP"/>
    <property type="match status" value="1"/>
</dbReference>
<keyword evidence="1" id="KW-0732">Signal</keyword>
<evidence type="ECO:0000313" key="3">
    <source>
        <dbReference type="EMBL" id="AVJ28175.1"/>
    </source>
</evidence>
<evidence type="ECO:0000256" key="1">
    <source>
        <dbReference type="SAM" id="SignalP"/>
    </source>
</evidence>
<dbReference type="AlphaFoldDB" id="A0A2S0I825"/>
<dbReference type="EMBL" id="CP023270">
    <property type="protein sequence ID" value="AVJ28175.1"/>
    <property type="molecule type" value="Genomic_DNA"/>
</dbReference>
<feature type="chain" id="PRO_5015682591" evidence="1">
    <location>
        <begin position="24"/>
        <end position="405"/>
    </location>
</feature>
<keyword evidence="4" id="KW-1185">Reference proteome</keyword>
<dbReference type="GO" id="GO:0071281">
    <property type="term" value="P:cellular response to iron ion"/>
    <property type="evidence" value="ECO:0007669"/>
    <property type="project" value="TreeGrafter"/>
</dbReference>
<protein>
    <submittedName>
        <fullName evidence="3">Cobalamin ABC transporter substrate-binding protein</fullName>
    </submittedName>
</protein>
<dbReference type="InterPro" id="IPR050902">
    <property type="entry name" value="ABC_Transporter_SBP"/>
</dbReference>
<dbReference type="Proteomes" id="UP000239477">
    <property type="component" value="Chromosome"/>
</dbReference>
<feature type="domain" description="Fe/B12 periplasmic-binding" evidence="2">
    <location>
        <begin position="115"/>
        <end position="390"/>
    </location>
</feature>
<proteinExistence type="predicted"/>
<evidence type="ECO:0000313" key="4">
    <source>
        <dbReference type="Proteomes" id="UP000239477"/>
    </source>
</evidence>
<dbReference type="PANTHER" id="PTHR30535">
    <property type="entry name" value="VITAMIN B12-BINDING PROTEIN"/>
    <property type="match status" value="1"/>
</dbReference>
<sequence>MAGALLATLLAGCMQVSAPPVQALPRQTVGAVGPAHNLQAACVDDYQPGVDYFPDKVAFRHSSQLQVEYGPNFKRVRFTPSVATGEVLDFLFVQCGTPAPPHDPHVPVIQVPIQRLVTGNSAILGALDELGMVDVLVGSENVRSATVPAIRERIQAGLVHDMWGYGHASIEQVMAVKPDVYLSFYSAYPAANMHPRLWELGVRALPQADHHETHPLGRAEWLKLLALLGNREARANDRFDRIEAEYRRLAALVQDVPARPAVMSGFAAGRATFETFGAANQRAQLIRDAGGDYVLGDASPSSLVYVPFESIYADGATADVWLGTLGGQPDIDAWTRTNPLHGWFRPAATGQVYAWDRGYTGAWASPYQDQSMTKPHVQLAEAISALHPAVLPMADGQYEFLRRLP</sequence>